<evidence type="ECO:0000259" key="8">
    <source>
        <dbReference type="Pfam" id="PF06808"/>
    </source>
</evidence>
<dbReference type="GO" id="GO:0022857">
    <property type="term" value="F:transmembrane transporter activity"/>
    <property type="evidence" value="ECO:0007669"/>
    <property type="project" value="UniProtKB-UniRule"/>
</dbReference>
<keyword evidence="7" id="KW-0813">Transport</keyword>
<dbReference type="PANTHER" id="PTHR33362:SF7">
    <property type="entry name" value="SLL1103 PROTEIN"/>
    <property type="match status" value="1"/>
</dbReference>
<name>A0A495VA81_9GAMM</name>
<gene>
    <name evidence="9" type="ORF">BDD21_3120</name>
</gene>
<dbReference type="EMBL" id="RBXL01000001">
    <property type="protein sequence ID" value="RKT45650.1"/>
    <property type="molecule type" value="Genomic_DNA"/>
</dbReference>
<comment type="subunit">
    <text evidence="7">The complex comprises the extracytoplasmic solute receptor protein and the two transmembrane proteins.</text>
</comment>
<keyword evidence="2" id="KW-1003">Cell membrane</keyword>
<dbReference type="InterPro" id="IPR004681">
    <property type="entry name" value="TRAP_DctM"/>
</dbReference>
<dbReference type="RefSeq" id="WP_211335071.1">
    <property type="nucleotide sequence ID" value="NZ_RBXL01000001.1"/>
</dbReference>
<keyword evidence="3 7" id="KW-0997">Cell inner membrane</keyword>
<evidence type="ECO:0000313" key="10">
    <source>
        <dbReference type="Proteomes" id="UP000274556"/>
    </source>
</evidence>
<feature type="transmembrane region" description="Helical" evidence="7">
    <location>
        <begin position="273"/>
        <end position="291"/>
    </location>
</feature>
<dbReference type="InterPro" id="IPR010656">
    <property type="entry name" value="DctM"/>
</dbReference>
<feature type="transmembrane region" description="Helical" evidence="7">
    <location>
        <begin position="196"/>
        <end position="221"/>
    </location>
</feature>
<comment type="caution">
    <text evidence="7">Lacks conserved residue(s) required for the propagation of feature annotation.</text>
</comment>
<comment type="subcellular location">
    <subcellularLocation>
        <location evidence="1 7">Cell inner membrane</location>
        <topology evidence="1 7">Multi-pass membrane protein</topology>
    </subcellularLocation>
</comment>
<feature type="transmembrane region" description="Helical" evidence="7">
    <location>
        <begin position="119"/>
        <end position="137"/>
    </location>
</feature>
<keyword evidence="5 7" id="KW-1133">Transmembrane helix</keyword>
<feature type="transmembrane region" description="Helical" evidence="7">
    <location>
        <begin position="401"/>
        <end position="417"/>
    </location>
</feature>
<feature type="transmembrane region" description="Helical" evidence="7">
    <location>
        <begin position="344"/>
        <end position="362"/>
    </location>
</feature>
<comment type="function">
    <text evidence="7">Part of the tripartite ATP-independent periplasmic (TRAP) transport system.</text>
</comment>
<evidence type="ECO:0000256" key="1">
    <source>
        <dbReference type="ARBA" id="ARBA00004429"/>
    </source>
</evidence>
<dbReference type="PANTHER" id="PTHR33362">
    <property type="entry name" value="SIALIC ACID TRAP TRANSPORTER PERMEASE PROTEIN SIAT-RELATED"/>
    <property type="match status" value="1"/>
</dbReference>
<dbReference type="Pfam" id="PF06808">
    <property type="entry name" value="DctM"/>
    <property type="match status" value="1"/>
</dbReference>
<keyword evidence="4 7" id="KW-0812">Transmembrane</keyword>
<comment type="caution">
    <text evidence="9">The sequence shown here is derived from an EMBL/GenBank/DDBJ whole genome shotgun (WGS) entry which is preliminary data.</text>
</comment>
<dbReference type="GO" id="GO:0005886">
    <property type="term" value="C:plasma membrane"/>
    <property type="evidence" value="ECO:0007669"/>
    <property type="project" value="UniProtKB-SubCell"/>
</dbReference>
<feature type="transmembrane region" description="Helical" evidence="7">
    <location>
        <begin position="429"/>
        <end position="450"/>
    </location>
</feature>
<feature type="transmembrane region" description="Helical" evidence="7">
    <location>
        <begin position="369"/>
        <end position="395"/>
    </location>
</feature>
<evidence type="ECO:0000256" key="2">
    <source>
        <dbReference type="ARBA" id="ARBA00022475"/>
    </source>
</evidence>
<sequence length="461" mass="48384">MHELMPVLLFVGVVVTLLAGYPVALSLGGTALAFALVGEVFGLFEPAFLEALPNRLYGVMTNETLIAVPLFVFMGVMLERSRVAESLLDTMAMLFGPLRGGLGISVTLVGMLLAASTGIVGATVVTMGLLSLPIMMRRGYSPSLAAGTICASGTLGQIIPPSIVLVLLGDVLSSAYQQAQLDMGIWSPETVSVGDLFIGALVPGLMLVGLYILYIVGVAVFRPEAVPAMPREDRPINGAALAWRVVSVLIPPLFLVVAVLGSILGGLATPTEAASVGAVGALILAAVRGRLTVSTLREVVRQTTMVTSMVFLIFIGAAIFSLVFRGFGGDDLVTEFLTGLPGGVVGAVALVMLVMFLLGFILDFIEITFVVVPIVGPVLLAMGLDTVWLGVMMAINLQTSFLTPPFGFSLFYLRGVAPPEITTLHIYKGVVPFILIQLLVLGLLALWPALATWLPGLVYAS</sequence>
<evidence type="ECO:0000313" key="9">
    <source>
        <dbReference type="EMBL" id="RKT45650.1"/>
    </source>
</evidence>
<evidence type="ECO:0000256" key="5">
    <source>
        <dbReference type="ARBA" id="ARBA00022989"/>
    </source>
</evidence>
<comment type="similarity">
    <text evidence="7">Belongs to the TRAP transporter large permease family.</text>
</comment>
<dbReference type="Proteomes" id="UP000274556">
    <property type="component" value="Unassembled WGS sequence"/>
</dbReference>
<protein>
    <recommendedName>
        <fullName evidence="7">TRAP transporter large permease protein</fullName>
    </recommendedName>
</protein>
<feature type="transmembrane region" description="Helical" evidence="7">
    <location>
        <begin position="241"/>
        <end position="267"/>
    </location>
</feature>
<feature type="transmembrane region" description="Helical" evidence="7">
    <location>
        <begin position="59"/>
        <end position="78"/>
    </location>
</feature>
<keyword evidence="6 7" id="KW-0472">Membrane</keyword>
<proteinExistence type="inferred from homology"/>
<feature type="domain" description="TRAP C4-dicarboxylate transport system permease DctM subunit" evidence="8">
    <location>
        <begin position="10"/>
        <end position="449"/>
    </location>
</feature>
<evidence type="ECO:0000256" key="4">
    <source>
        <dbReference type="ARBA" id="ARBA00022692"/>
    </source>
</evidence>
<keyword evidence="10" id="KW-1185">Reference proteome</keyword>
<evidence type="ECO:0000256" key="3">
    <source>
        <dbReference type="ARBA" id="ARBA00022519"/>
    </source>
</evidence>
<accession>A0A495VA81</accession>
<feature type="transmembrane region" description="Helical" evidence="7">
    <location>
        <begin position="303"/>
        <end position="324"/>
    </location>
</feature>
<evidence type="ECO:0000256" key="6">
    <source>
        <dbReference type="ARBA" id="ARBA00023136"/>
    </source>
</evidence>
<dbReference type="NCBIfam" id="TIGR00786">
    <property type="entry name" value="dctM"/>
    <property type="match status" value="1"/>
</dbReference>
<reference evidence="9 10" key="1">
    <citation type="submission" date="2018-10" db="EMBL/GenBank/DDBJ databases">
        <title>Genomic Encyclopedia of Archaeal and Bacterial Type Strains, Phase II (KMG-II): from individual species to whole genera.</title>
        <authorList>
            <person name="Goeker M."/>
        </authorList>
    </citation>
    <scope>NUCLEOTIDE SEQUENCE [LARGE SCALE GENOMIC DNA]</scope>
    <source>
        <strain evidence="9 10">DSM 235</strain>
    </source>
</reference>
<dbReference type="AlphaFoldDB" id="A0A495VA81"/>
<evidence type="ECO:0000256" key="7">
    <source>
        <dbReference type="RuleBase" id="RU369079"/>
    </source>
</evidence>
<organism evidence="9 10">
    <name type="scientific">Thiocapsa rosea</name>
    <dbReference type="NCBI Taxonomy" id="69360"/>
    <lineage>
        <taxon>Bacteria</taxon>
        <taxon>Pseudomonadati</taxon>
        <taxon>Pseudomonadota</taxon>
        <taxon>Gammaproteobacteria</taxon>
        <taxon>Chromatiales</taxon>
        <taxon>Chromatiaceae</taxon>
        <taxon>Thiocapsa</taxon>
    </lineage>
</organism>